<dbReference type="Gene3D" id="2.40.70.10">
    <property type="entry name" value="Acid Proteases"/>
    <property type="match status" value="1"/>
</dbReference>
<dbReference type="RefSeq" id="WP_100986683.1">
    <property type="nucleotide sequence ID" value="NZ_CP025096.1"/>
</dbReference>
<reference evidence="2 3" key="1">
    <citation type="submission" date="2017-11" db="EMBL/GenBank/DDBJ databases">
        <title>Taxonomic description and genome sequences of Spirosoma HA7 sp. nov., isolated from pollen microhabitat of Corylus avellana.</title>
        <authorList>
            <person name="Ambika Manirajan B."/>
            <person name="Suarez C."/>
            <person name="Ratering S."/>
            <person name="Geissler-Plaum R."/>
            <person name="Cardinale M."/>
            <person name="Sylvia S."/>
        </authorList>
    </citation>
    <scope>NUCLEOTIDE SEQUENCE [LARGE SCALE GENOMIC DNA]</scope>
    <source>
        <strain evidence="2 3">HA7</strain>
    </source>
</reference>
<dbReference type="GO" id="GO:0004190">
    <property type="term" value="F:aspartic-type endopeptidase activity"/>
    <property type="evidence" value="ECO:0007669"/>
    <property type="project" value="InterPro"/>
</dbReference>
<dbReference type="AlphaFoldDB" id="A0A2K8YU72"/>
<keyword evidence="3" id="KW-1185">Reference proteome</keyword>
<evidence type="ECO:0000313" key="3">
    <source>
        <dbReference type="Proteomes" id="UP000232883"/>
    </source>
</evidence>
<dbReference type="KEGG" id="spir:CWM47_04705"/>
<evidence type="ECO:0000256" key="1">
    <source>
        <dbReference type="SAM" id="SignalP"/>
    </source>
</evidence>
<dbReference type="Pfam" id="PF13650">
    <property type="entry name" value="Asp_protease_2"/>
    <property type="match status" value="1"/>
</dbReference>
<dbReference type="EMBL" id="CP025096">
    <property type="protein sequence ID" value="AUD01177.1"/>
    <property type="molecule type" value="Genomic_DNA"/>
</dbReference>
<dbReference type="GO" id="GO:0006508">
    <property type="term" value="P:proteolysis"/>
    <property type="evidence" value="ECO:0007669"/>
    <property type="project" value="InterPro"/>
</dbReference>
<feature type="chain" id="PRO_5014946949" description="Peptidase A2 domain-containing protein" evidence="1">
    <location>
        <begin position="20"/>
        <end position="404"/>
    </location>
</feature>
<accession>A0A2K8YU72</accession>
<gene>
    <name evidence="2" type="ORF">CWM47_04705</name>
</gene>
<organism evidence="2 3">
    <name type="scientific">Spirosoma pollinicola</name>
    <dbReference type="NCBI Taxonomy" id="2057025"/>
    <lineage>
        <taxon>Bacteria</taxon>
        <taxon>Pseudomonadati</taxon>
        <taxon>Bacteroidota</taxon>
        <taxon>Cytophagia</taxon>
        <taxon>Cytophagales</taxon>
        <taxon>Cytophagaceae</taxon>
        <taxon>Spirosoma</taxon>
    </lineage>
</organism>
<feature type="signal peptide" evidence="1">
    <location>
        <begin position="1"/>
        <end position="19"/>
    </location>
</feature>
<dbReference type="CDD" id="cd05483">
    <property type="entry name" value="retropepsin_like_bacteria"/>
    <property type="match status" value="1"/>
</dbReference>
<sequence length="404" mass="45659">MRFWLSLACFLFLSFSVFAQQNTAYKDPTVALENFDFEAIDYNTLDSISRDYINAMEHSLYHRFDKAEALLKKVALQTTSPLSGVARYHLLNELYFWRGNYAEYVKFADQINEKPEFYELASLLAVHPAMHVNFSTDSLVIPVTIRKHSYIIVEVFLNGKPVRLILDSGASFSIVSHKLNDELKVKPLANINFQNSVGTMIKEPVGLLDSLSFGNVQLKNVPIIYTAKNSVFKRMHVDGLLGWDILQKLAYTADFKAQTLMICKPVIDSTAEKNLFGIGHPILIVRTSSDNPLNMYFDSGSNSVDLREKGAAKLGEYKTRKRPGATFGIGKMKIGLFRYVKGFTFQTSGQSFSRKSTYLSPVEYSSLNIICDGVISNAPFQKGRLTIDYLNNHFGYTEMKATKR</sequence>
<dbReference type="InterPro" id="IPR021109">
    <property type="entry name" value="Peptidase_aspartic_dom_sf"/>
</dbReference>
<dbReference type="InterPro" id="IPR001969">
    <property type="entry name" value="Aspartic_peptidase_AS"/>
</dbReference>
<evidence type="ECO:0000313" key="2">
    <source>
        <dbReference type="EMBL" id="AUD01177.1"/>
    </source>
</evidence>
<name>A0A2K8YU72_9BACT</name>
<dbReference type="InterPro" id="IPR034122">
    <property type="entry name" value="Retropepsin-like_bacterial"/>
</dbReference>
<dbReference type="SUPFAM" id="SSF50630">
    <property type="entry name" value="Acid proteases"/>
    <property type="match status" value="1"/>
</dbReference>
<dbReference type="Proteomes" id="UP000232883">
    <property type="component" value="Chromosome"/>
</dbReference>
<keyword evidence="1" id="KW-0732">Signal</keyword>
<proteinExistence type="predicted"/>
<dbReference type="PROSITE" id="PS00141">
    <property type="entry name" value="ASP_PROTEASE"/>
    <property type="match status" value="1"/>
</dbReference>
<protein>
    <recommendedName>
        <fullName evidence="4">Peptidase A2 domain-containing protein</fullName>
    </recommendedName>
</protein>
<dbReference type="OrthoDB" id="5580718at2"/>
<evidence type="ECO:0008006" key="4">
    <source>
        <dbReference type="Google" id="ProtNLM"/>
    </source>
</evidence>